<dbReference type="Proteomes" id="UP000240653">
    <property type="component" value="Unassembled WGS sequence"/>
</dbReference>
<dbReference type="PROSITE" id="PS00687">
    <property type="entry name" value="ALDEHYDE_DEHYDR_GLU"/>
    <property type="match status" value="1"/>
</dbReference>
<dbReference type="RefSeq" id="WP_106727359.1">
    <property type="nucleotide sequence ID" value="NZ_PXYL01000031.1"/>
</dbReference>
<evidence type="ECO:0000313" key="8">
    <source>
        <dbReference type="Proteomes" id="UP000240653"/>
    </source>
</evidence>
<dbReference type="InterPro" id="IPR029510">
    <property type="entry name" value="Ald_DH_CS_GLU"/>
</dbReference>
<feature type="domain" description="Aldehyde dehydrogenase" evidence="6">
    <location>
        <begin position="33"/>
        <end position="492"/>
    </location>
</feature>
<dbReference type="InterPro" id="IPR016162">
    <property type="entry name" value="Ald_DH_N"/>
</dbReference>
<dbReference type="Gene3D" id="3.40.309.10">
    <property type="entry name" value="Aldehyde Dehydrogenase, Chain A, domain 2"/>
    <property type="match status" value="1"/>
</dbReference>
<dbReference type="InterPro" id="IPR016161">
    <property type="entry name" value="Ald_DH/histidinol_DH"/>
</dbReference>
<dbReference type="EMBL" id="PXYL01000031">
    <property type="protein sequence ID" value="PSJ53122.1"/>
    <property type="molecule type" value="Genomic_DNA"/>
</dbReference>
<organism evidence="7 8">
    <name type="scientific">Pseudaminobacter soli</name>
    <name type="common">ex Li et al. 2025</name>
    <dbReference type="NCBI Taxonomy" id="1295366"/>
    <lineage>
        <taxon>Bacteria</taxon>
        <taxon>Pseudomonadati</taxon>
        <taxon>Pseudomonadota</taxon>
        <taxon>Alphaproteobacteria</taxon>
        <taxon>Hyphomicrobiales</taxon>
        <taxon>Phyllobacteriaceae</taxon>
        <taxon>Pseudaminobacter</taxon>
    </lineage>
</organism>
<dbReference type="Gene3D" id="3.40.605.10">
    <property type="entry name" value="Aldehyde Dehydrogenase, Chain A, domain 1"/>
    <property type="match status" value="1"/>
</dbReference>
<dbReference type="OrthoDB" id="9812625at2"/>
<accession>A0A2P7RSD6</accession>
<sequence length="496" mass="51870">MTRTAEDLAKAYFATGAVEELPSGHFIHGAFVPGSTGDMLESDDPGLARAFASFSAGNADDIAQAVESAEKGLAVWRDTPPAKRCQILNRAAALIRERGEYLAFVETLDSGKTLVEARGDVQSCARFFEYYAGAADKLEGSSIPLGPGLTSWTEREPVGITAHIIPWNYPTSTFARGIAPALAAGCAVVAKPAETTPFTALILAQWLHEAGVPAGVLNVVTGLGQDAGAPLVRHPSIAHVTFTGSVTTGVGVMQAAAPNVTRLTLELGGKSPLVALADCDLDRAVDGALWAIFSNAGQICSAGSRLVVERSIHDELLEKLIAKARALKLGHGLTTADVGAINSGLHLGRIAGHVDAARARGCRIVTGGQATLDPETGAGWFFEPTIIDDVAATDPAIQEEIFGPVLAVQVVDNEEEAIAIANATEYGLVAGIYTRDVGKALRLARSIDAGQVTVNDYWAGGIEVPFGGNRKSGFGREKGLEGIDAYTRTKAITIRH</sequence>
<dbReference type="InterPro" id="IPR015590">
    <property type="entry name" value="Aldehyde_DH_dom"/>
</dbReference>
<dbReference type="PANTHER" id="PTHR11699">
    <property type="entry name" value="ALDEHYDE DEHYDROGENASE-RELATED"/>
    <property type="match status" value="1"/>
</dbReference>
<gene>
    <name evidence="7" type="ORF">C7I85_28400</name>
</gene>
<proteinExistence type="inferred from homology"/>
<comment type="caution">
    <text evidence="7">The sequence shown here is derived from an EMBL/GenBank/DDBJ whole genome shotgun (WGS) entry which is preliminary data.</text>
</comment>
<keyword evidence="2 5" id="KW-0560">Oxidoreductase</keyword>
<comment type="similarity">
    <text evidence="1 5">Belongs to the aldehyde dehydrogenase family.</text>
</comment>
<dbReference type="PROSITE" id="PS00070">
    <property type="entry name" value="ALDEHYDE_DEHYDR_CYS"/>
    <property type="match status" value="1"/>
</dbReference>
<feature type="active site" evidence="4">
    <location>
        <position position="266"/>
    </location>
</feature>
<dbReference type="SUPFAM" id="SSF53720">
    <property type="entry name" value="ALDH-like"/>
    <property type="match status" value="1"/>
</dbReference>
<dbReference type="FunFam" id="3.40.309.10:FF:000012">
    <property type="entry name" value="Betaine aldehyde dehydrogenase"/>
    <property type="match status" value="1"/>
</dbReference>
<dbReference type="InterPro" id="IPR016160">
    <property type="entry name" value="Ald_DH_CS_CYS"/>
</dbReference>
<protein>
    <submittedName>
        <fullName evidence="7">Aldehyde dehydrogenase</fullName>
    </submittedName>
</protein>
<evidence type="ECO:0000256" key="5">
    <source>
        <dbReference type="RuleBase" id="RU003345"/>
    </source>
</evidence>
<dbReference type="GO" id="GO:0016620">
    <property type="term" value="F:oxidoreductase activity, acting on the aldehyde or oxo group of donors, NAD or NADP as acceptor"/>
    <property type="evidence" value="ECO:0007669"/>
    <property type="project" value="InterPro"/>
</dbReference>
<evidence type="ECO:0000313" key="7">
    <source>
        <dbReference type="EMBL" id="PSJ53122.1"/>
    </source>
</evidence>
<evidence type="ECO:0000256" key="1">
    <source>
        <dbReference type="ARBA" id="ARBA00009986"/>
    </source>
</evidence>
<evidence type="ECO:0000256" key="4">
    <source>
        <dbReference type="PROSITE-ProRule" id="PRU10007"/>
    </source>
</evidence>
<dbReference type="FunFam" id="3.40.605.10:FF:000007">
    <property type="entry name" value="NAD/NADP-dependent betaine aldehyde dehydrogenase"/>
    <property type="match status" value="1"/>
</dbReference>
<reference evidence="7 8" key="1">
    <citation type="submission" date="2018-03" db="EMBL/GenBank/DDBJ databases">
        <title>The draft genome of Mesorhizobium soli JCM 19897.</title>
        <authorList>
            <person name="Li L."/>
            <person name="Liu L."/>
            <person name="Liang L."/>
            <person name="Wang T."/>
            <person name="Zhang X."/>
        </authorList>
    </citation>
    <scope>NUCLEOTIDE SEQUENCE [LARGE SCALE GENOMIC DNA]</scope>
    <source>
        <strain evidence="7 8">JCM 19897</strain>
    </source>
</reference>
<keyword evidence="3" id="KW-0558">Oxidation</keyword>
<dbReference type="InterPro" id="IPR016163">
    <property type="entry name" value="Ald_DH_C"/>
</dbReference>
<evidence type="ECO:0000259" key="6">
    <source>
        <dbReference type="Pfam" id="PF00171"/>
    </source>
</evidence>
<evidence type="ECO:0000256" key="2">
    <source>
        <dbReference type="ARBA" id="ARBA00023002"/>
    </source>
</evidence>
<keyword evidence="8" id="KW-1185">Reference proteome</keyword>
<dbReference type="CDD" id="cd07109">
    <property type="entry name" value="ALDH_AAS00426"/>
    <property type="match status" value="1"/>
</dbReference>
<dbReference type="Pfam" id="PF00171">
    <property type="entry name" value="Aldedh"/>
    <property type="match status" value="1"/>
</dbReference>
<name>A0A2P7RSD6_9HYPH</name>
<dbReference type="AlphaFoldDB" id="A0A2P7RSD6"/>
<evidence type="ECO:0000256" key="3">
    <source>
        <dbReference type="ARBA" id="ARBA00023097"/>
    </source>
</evidence>